<dbReference type="SUPFAM" id="SSF56784">
    <property type="entry name" value="HAD-like"/>
    <property type="match status" value="1"/>
</dbReference>
<dbReference type="Pfam" id="PF08282">
    <property type="entry name" value="Hydrolase_3"/>
    <property type="match status" value="1"/>
</dbReference>
<organism evidence="1 2">
    <name type="scientific">Thermogemmatispora aurantia</name>
    <dbReference type="NCBI Taxonomy" id="2045279"/>
    <lineage>
        <taxon>Bacteria</taxon>
        <taxon>Bacillati</taxon>
        <taxon>Chloroflexota</taxon>
        <taxon>Ktedonobacteria</taxon>
        <taxon>Thermogemmatisporales</taxon>
        <taxon>Thermogemmatisporaceae</taxon>
        <taxon>Thermogemmatispora</taxon>
    </lineage>
</organism>
<dbReference type="Gene3D" id="3.30.1240.10">
    <property type="match status" value="1"/>
</dbReference>
<reference evidence="1 2" key="1">
    <citation type="journal article" date="2019" name="Int. J. Syst. Evol. Microbiol.">
        <title>Thermogemmatispora aurantia sp. nov. and Thermogemmatispora argillosa sp. nov., within the class Ktedonobacteria, and emended description of the genus Thermogemmatispora.</title>
        <authorList>
            <person name="Zheng Y."/>
            <person name="Wang C.M."/>
            <person name="Sakai Y."/>
            <person name="Abe K."/>
            <person name="Yokota A."/>
            <person name="Yabe S."/>
        </authorList>
    </citation>
    <scope>NUCLEOTIDE SEQUENCE [LARGE SCALE GENOMIC DNA]</scope>
    <source>
        <strain evidence="1 2">A1-2</strain>
    </source>
</reference>
<dbReference type="PROSITE" id="PS01228">
    <property type="entry name" value="COF_1"/>
    <property type="match status" value="1"/>
</dbReference>
<dbReference type="EMBL" id="BKZV01000002">
    <property type="protein sequence ID" value="GER83285.1"/>
    <property type="molecule type" value="Genomic_DNA"/>
</dbReference>
<gene>
    <name evidence="1" type="ORF">KTAU_19220</name>
</gene>
<dbReference type="PANTHER" id="PTHR10000:SF8">
    <property type="entry name" value="HAD SUPERFAMILY HYDROLASE-LIKE, TYPE 3"/>
    <property type="match status" value="1"/>
</dbReference>
<proteinExistence type="predicted"/>
<dbReference type="CDD" id="cd07516">
    <property type="entry name" value="HAD_Pase"/>
    <property type="match status" value="1"/>
</dbReference>
<keyword evidence="2" id="KW-1185">Reference proteome</keyword>
<dbReference type="PANTHER" id="PTHR10000">
    <property type="entry name" value="PHOSPHOSERINE PHOSPHATASE"/>
    <property type="match status" value="1"/>
</dbReference>
<comment type="caution">
    <text evidence="1">The sequence shown here is derived from an EMBL/GenBank/DDBJ whole genome shotgun (WGS) entry which is preliminary data.</text>
</comment>
<dbReference type="GO" id="GO:0000287">
    <property type="term" value="F:magnesium ion binding"/>
    <property type="evidence" value="ECO:0007669"/>
    <property type="project" value="TreeGrafter"/>
</dbReference>
<protein>
    <submittedName>
        <fullName evidence="1">Sugar-phosphatase</fullName>
    </submittedName>
</protein>
<dbReference type="InterPro" id="IPR023214">
    <property type="entry name" value="HAD_sf"/>
</dbReference>
<name>A0A5J4K6X9_9CHLR</name>
<dbReference type="InterPro" id="IPR036412">
    <property type="entry name" value="HAD-like_sf"/>
</dbReference>
<evidence type="ECO:0000313" key="2">
    <source>
        <dbReference type="Proteomes" id="UP000334820"/>
    </source>
</evidence>
<dbReference type="GO" id="GO:0016791">
    <property type="term" value="F:phosphatase activity"/>
    <property type="evidence" value="ECO:0007669"/>
    <property type="project" value="TreeGrafter"/>
</dbReference>
<evidence type="ECO:0000313" key="1">
    <source>
        <dbReference type="EMBL" id="GER83285.1"/>
    </source>
</evidence>
<accession>A0A5J4K6X9</accession>
<dbReference type="PROSITE" id="PS01229">
    <property type="entry name" value="COF_2"/>
    <property type="match status" value="1"/>
</dbReference>
<sequence length="300" mass="31989">MMTTPPAQPTCKLLVIDIDGTLLTPGGEITEGTRAAIAEARAAGVIVTLATARRYGNTASIAHELALTAPLILYDGALIVEHPSGRVLYSNPLPDQVAQQGISLLLAEGLQPVIQPLGDPLHEEVWTGPVELDSPWQQIYFTVHAAELHRLPREQLLRLSKPVLRLVALEAPERLRLLAPAVAALDCSWLLLERGNYQCGELSLLRAGCSKATAVAALADLLHIPLTEVMAIGDNENDIGMLSRVGLGIAMGQASAAVKQAARATTTSNSEDGVAYAIERYLLRAARTSDSNSRSRSTCL</sequence>
<dbReference type="AlphaFoldDB" id="A0A5J4K6X9"/>
<dbReference type="Proteomes" id="UP000334820">
    <property type="component" value="Unassembled WGS sequence"/>
</dbReference>
<dbReference type="GO" id="GO:0005829">
    <property type="term" value="C:cytosol"/>
    <property type="evidence" value="ECO:0007669"/>
    <property type="project" value="TreeGrafter"/>
</dbReference>
<dbReference type="Gene3D" id="3.40.50.1000">
    <property type="entry name" value="HAD superfamily/HAD-like"/>
    <property type="match status" value="1"/>
</dbReference>
<dbReference type="NCBIfam" id="TIGR01484">
    <property type="entry name" value="HAD-SF-IIB"/>
    <property type="match status" value="1"/>
</dbReference>
<dbReference type="InterPro" id="IPR006379">
    <property type="entry name" value="HAD-SF_hydro_IIB"/>
</dbReference>